<evidence type="ECO:0000313" key="2">
    <source>
        <dbReference type="EMBL" id="MBA4668582.1"/>
    </source>
</evidence>
<reference evidence="2" key="1">
    <citation type="journal article" date="2013" name="J. Plant Res.">
        <title>Effect of fungi and light on seed germination of three Opuntia species from semiarid lands of central Mexico.</title>
        <authorList>
            <person name="Delgado-Sanchez P."/>
            <person name="Jimenez-Bremont J.F."/>
            <person name="Guerrero-Gonzalez Mde L."/>
            <person name="Flores J."/>
        </authorList>
    </citation>
    <scope>NUCLEOTIDE SEQUENCE</scope>
    <source>
        <tissue evidence="2">Cladode</tissue>
    </source>
</reference>
<keyword evidence="1" id="KW-1133">Transmembrane helix</keyword>
<feature type="transmembrane region" description="Helical" evidence="1">
    <location>
        <begin position="65"/>
        <end position="94"/>
    </location>
</feature>
<dbReference type="EMBL" id="GISG01240182">
    <property type="protein sequence ID" value="MBA4668582.1"/>
    <property type="molecule type" value="Transcribed_RNA"/>
</dbReference>
<accession>A0A7C9EHH4</accession>
<keyword evidence="1" id="KW-0812">Transmembrane</keyword>
<dbReference type="AlphaFoldDB" id="A0A7C9EHH4"/>
<keyword evidence="1" id="KW-0472">Membrane</keyword>
<proteinExistence type="predicted"/>
<name>A0A7C9EHH4_OPUST</name>
<sequence>MRSNCTTTATAAPNLTAPFDTRNTRRRGRDVKMAASDDMGKSRDHLMHLSFPIEPHWSQHLSHHFFILPIAVVVVAAAVAFISSIAITIIIIIITTTTITSPSVCHLLFKVYTDQWV</sequence>
<organism evidence="2">
    <name type="scientific">Opuntia streptacantha</name>
    <name type="common">Prickly pear cactus</name>
    <name type="synonym">Opuntia cardona</name>
    <dbReference type="NCBI Taxonomy" id="393608"/>
    <lineage>
        <taxon>Eukaryota</taxon>
        <taxon>Viridiplantae</taxon>
        <taxon>Streptophyta</taxon>
        <taxon>Embryophyta</taxon>
        <taxon>Tracheophyta</taxon>
        <taxon>Spermatophyta</taxon>
        <taxon>Magnoliopsida</taxon>
        <taxon>eudicotyledons</taxon>
        <taxon>Gunneridae</taxon>
        <taxon>Pentapetalae</taxon>
        <taxon>Caryophyllales</taxon>
        <taxon>Cactineae</taxon>
        <taxon>Cactaceae</taxon>
        <taxon>Opuntioideae</taxon>
        <taxon>Opuntia</taxon>
    </lineage>
</organism>
<protein>
    <submittedName>
        <fullName evidence="2">Uncharacterized protein</fullName>
    </submittedName>
</protein>
<reference evidence="2" key="2">
    <citation type="submission" date="2020-07" db="EMBL/GenBank/DDBJ databases">
        <authorList>
            <person name="Vera ALvarez R."/>
            <person name="Arias-Moreno D.M."/>
            <person name="Jimenez-Jacinto V."/>
            <person name="Jimenez-Bremont J.F."/>
            <person name="Swaminathan K."/>
            <person name="Moose S.P."/>
            <person name="Guerrero-Gonzalez M.L."/>
            <person name="Marino-Ramirez L."/>
            <person name="Landsman D."/>
            <person name="Rodriguez-Kessler M."/>
            <person name="Delgado-Sanchez P."/>
        </authorList>
    </citation>
    <scope>NUCLEOTIDE SEQUENCE</scope>
    <source>
        <tissue evidence="2">Cladode</tissue>
    </source>
</reference>
<evidence type="ECO:0000256" key="1">
    <source>
        <dbReference type="SAM" id="Phobius"/>
    </source>
</evidence>